<feature type="domain" description="DUF4817" evidence="1">
    <location>
        <begin position="4"/>
        <end position="57"/>
    </location>
</feature>
<protein>
    <recommendedName>
        <fullName evidence="1">DUF4817 domain-containing protein</fullName>
    </recommendedName>
</protein>
<evidence type="ECO:0000313" key="2">
    <source>
        <dbReference type="EMBL" id="KAJ8865700.1"/>
    </source>
</evidence>
<name>A0ABQ9FZN9_9NEOP</name>
<comment type="caution">
    <text evidence="2">The sequence shown here is derived from an EMBL/GenBank/DDBJ whole genome shotgun (WGS) entry which is preliminary data.</text>
</comment>
<dbReference type="InterPro" id="IPR032135">
    <property type="entry name" value="DUF4817"/>
</dbReference>
<dbReference type="EMBL" id="JARBHB010000017">
    <property type="protein sequence ID" value="KAJ8865700.1"/>
    <property type="molecule type" value="Genomic_DNA"/>
</dbReference>
<dbReference type="Proteomes" id="UP001159363">
    <property type="component" value="Chromosome 16"/>
</dbReference>
<evidence type="ECO:0000313" key="3">
    <source>
        <dbReference type="Proteomes" id="UP001159363"/>
    </source>
</evidence>
<proteinExistence type="predicted"/>
<organism evidence="2 3">
    <name type="scientific">Dryococelus australis</name>
    <dbReference type="NCBI Taxonomy" id="614101"/>
    <lineage>
        <taxon>Eukaryota</taxon>
        <taxon>Metazoa</taxon>
        <taxon>Ecdysozoa</taxon>
        <taxon>Arthropoda</taxon>
        <taxon>Hexapoda</taxon>
        <taxon>Insecta</taxon>
        <taxon>Pterygota</taxon>
        <taxon>Neoptera</taxon>
        <taxon>Polyneoptera</taxon>
        <taxon>Phasmatodea</taxon>
        <taxon>Verophasmatodea</taxon>
        <taxon>Anareolatae</taxon>
        <taxon>Phasmatidae</taxon>
        <taxon>Eurycanthinae</taxon>
        <taxon>Dryococelus</taxon>
    </lineage>
</organism>
<dbReference type="Pfam" id="PF16087">
    <property type="entry name" value="DUF4817"/>
    <property type="match status" value="1"/>
</dbReference>
<gene>
    <name evidence="2" type="ORF">PR048_033220</name>
</gene>
<evidence type="ECO:0000259" key="1">
    <source>
        <dbReference type="Pfam" id="PF16087"/>
    </source>
</evidence>
<accession>A0ABQ9FZN9</accession>
<reference evidence="2 3" key="1">
    <citation type="submission" date="2023-02" db="EMBL/GenBank/DDBJ databases">
        <title>LHISI_Scaffold_Assembly.</title>
        <authorList>
            <person name="Stuart O.P."/>
            <person name="Cleave R."/>
            <person name="Magrath M.J.L."/>
            <person name="Mikheyev A.S."/>
        </authorList>
    </citation>
    <scope>NUCLEOTIDE SEQUENCE [LARGE SCALE GENOMIC DNA]</scope>
    <source>
        <strain evidence="2">Daus_M_001</strain>
        <tissue evidence="2">Leg muscle</tissue>
    </source>
</reference>
<sequence>MEYTIQEYCGMSRTLGECRGNANAAARLYSERYRGPRHPTANVVRRLDKRARESGQIKPGQGVIRGRRPYRHTIPTSVKEFVRFSQGIPP</sequence>
<keyword evidence="3" id="KW-1185">Reference proteome</keyword>